<keyword evidence="6 17" id="KW-0812">Transmembrane</keyword>
<comment type="similarity">
    <text evidence="2">Belongs to the UppP family.</text>
</comment>
<evidence type="ECO:0000256" key="3">
    <source>
        <dbReference type="ARBA" id="ARBA00012374"/>
    </source>
</evidence>
<evidence type="ECO:0000256" key="13">
    <source>
        <dbReference type="ARBA" id="ARBA00023316"/>
    </source>
</evidence>
<dbReference type="Pfam" id="PF02673">
    <property type="entry name" value="BacA"/>
    <property type="match status" value="1"/>
</dbReference>
<dbReference type="EC" id="3.6.1.27" evidence="3"/>
<evidence type="ECO:0000313" key="18">
    <source>
        <dbReference type="EMBL" id="HIZ23571.1"/>
    </source>
</evidence>
<evidence type="ECO:0000256" key="8">
    <source>
        <dbReference type="ARBA" id="ARBA00022960"/>
    </source>
</evidence>
<dbReference type="GO" id="GO:0008360">
    <property type="term" value="P:regulation of cell shape"/>
    <property type="evidence" value="ECO:0007669"/>
    <property type="project" value="UniProtKB-KW"/>
</dbReference>
<comment type="subcellular location">
    <subcellularLocation>
        <location evidence="1">Cell membrane</location>
        <topology evidence="1">Multi-pass membrane protein</topology>
    </subcellularLocation>
</comment>
<dbReference type="GO" id="GO:0046677">
    <property type="term" value="P:response to antibiotic"/>
    <property type="evidence" value="ECO:0007669"/>
    <property type="project" value="UniProtKB-KW"/>
</dbReference>
<gene>
    <name evidence="18" type="ORF">IAA21_12385</name>
</gene>
<protein>
    <recommendedName>
        <fullName evidence="4">Undecaprenyl-diphosphatase</fullName>
        <ecNumber evidence="3">3.6.1.27</ecNumber>
    </recommendedName>
    <alternativeName>
        <fullName evidence="15">Bacitracin resistance protein</fullName>
    </alternativeName>
    <alternativeName>
        <fullName evidence="14">Undecaprenyl pyrophosphate phosphatase</fullName>
    </alternativeName>
</protein>
<keyword evidence="5" id="KW-1003">Cell membrane</keyword>
<evidence type="ECO:0000256" key="5">
    <source>
        <dbReference type="ARBA" id="ARBA00022475"/>
    </source>
</evidence>
<dbReference type="EMBL" id="DXBU01000165">
    <property type="protein sequence ID" value="HIZ23571.1"/>
    <property type="molecule type" value="Genomic_DNA"/>
</dbReference>
<dbReference type="GO" id="GO:0050380">
    <property type="term" value="F:undecaprenyl-diphosphatase activity"/>
    <property type="evidence" value="ECO:0007669"/>
    <property type="project" value="UniProtKB-EC"/>
</dbReference>
<evidence type="ECO:0000256" key="4">
    <source>
        <dbReference type="ARBA" id="ARBA00021581"/>
    </source>
</evidence>
<keyword evidence="9" id="KW-0573">Peptidoglycan synthesis</keyword>
<keyword evidence="11 17" id="KW-0472">Membrane</keyword>
<evidence type="ECO:0000256" key="9">
    <source>
        <dbReference type="ARBA" id="ARBA00022984"/>
    </source>
</evidence>
<reference evidence="18" key="1">
    <citation type="journal article" date="2021" name="PeerJ">
        <title>Extensive microbial diversity within the chicken gut microbiome revealed by metagenomics and culture.</title>
        <authorList>
            <person name="Gilroy R."/>
            <person name="Ravi A."/>
            <person name="Getino M."/>
            <person name="Pursley I."/>
            <person name="Horton D.L."/>
            <person name="Alikhan N.F."/>
            <person name="Baker D."/>
            <person name="Gharbi K."/>
            <person name="Hall N."/>
            <person name="Watson M."/>
            <person name="Adriaenssens E.M."/>
            <person name="Foster-Nyarko E."/>
            <person name="Jarju S."/>
            <person name="Secka A."/>
            <person name="Antonio M."/>
            <person name="Oren A."/>
            <person name="Chaudhuri R.R."/>
            <person name="La Ragione R."/>
            <person name="Hildebrand F."/>
            <person name="Pallen M.J."/>
        </authorList>
    </citation>
    <scope>NUCLEOTIDE SEQUENCE</scope>
    <source>
        <strain evidence="18">14324</strain>
    </source>
</reference>
<evidence type="ECO:0000256" key="6">
    <source>
        <dbReference type="ARBA" id="ARBA00022692"/>
    </source>
</evidence>
<dbReference type="Proteomes" id="UP000824041">
    <property type="component" value="Unassembled WGS sequence"/>
</dbReference>
<dbReference type="PANTHER" id="PTHR30622">
    <property type="entry name" value="UNDECAPRENYL-DIPHOSPHATASE"/>
    <property type="match status" value="1"/>
</dbReference>
<evidence type="ECO:0000256" key="14">
    <source>
        <dbReference type="ARBA" id="ARBA00032707"/>
    </source>
</evidence>
<keyword evidence="8" id="KW-0133">Cell shape</keyword>
<feature type="transmembrane region" description="Helical" evidence="17">
    <location>
        <begin position="108"/>
        <end position="126"/>
    </location>
</feature>
<comment type="catalytic activity">
    <reaction evidence="16">
        <text>di-trans,octa-cis-undecaprenyl diphosphate + H2O = di-trans,octa-cis-undecaprenyl phosphate + phosphate + H(+)</text>
        <dbReference type="Rhea" id="RHEA:28094"/>
        <dbReference type="ChEBI" id="CHEBI:15377"/>
        <dbReference type="ChEBI" id="CHEBI:15378"/>
        <dbReference type="ChEBI" id="CHEBI:43474"/>
        <dbReference type="ChEBI" id="CHEBI:58405"/>
        <dbReference type="ChEBI" id="CHEBI:60392"/>
        <dbReference type="EC" id="3.6.1.27"/>
    </reaction>
</comment>
<evidence type="ECO:0000256" key="7">
    <source>
        <dbReference type="ARBA" id="ARBA00022801"/>
    </source>
</evidence>
<dbReference type="AlphaFoldDB" id="A0A9D2DUF0"/>
<evidence type="ECO:0000256" key="16">
    <source>
        <dbReference type="ARBA" id="ARBA00047594"/>
    </source>
</evidence>
<keyword evidence="10 17" id="KW-1133">Transmembrane helix</keyword>
<keyword evidence="7" id="KW-0378">Hydrolase</keyword>
<sequence>MTVLQAIILGIIQGITEFLPISSFGHLIIMERLMGAGRSPGVLFEVMLHMGTLAGLFLVFFKDIKQLGLEFIGITADLIGNANLYLHNKRTGDNLHYARIVHNTYRKFTVLILVSLIPTAILGYTARRLVPLGASSALMPGIGLLITGIVLLVVDFSSLKGEKTP</sequence>
<evidence type="ECO:0000313" key="19">
    <source>
        <dbReference type="Proteomes" id="UP000824041"/>
    </source>
</evidence>
<dbReference type="PANTHER" id="PTHR30622:SF4">
    <property type="entry name" value="UNDECAPRENYL-DIPHOSPHATASE"/>
    <property type="match status" value="1"/>
</dbReference>
<comment type="caution">
    <text evidence="18">The sequence shown here is derived from an EMBL/GenBank/DDBJ whole genome shotgun (WGS) entry which is preliminary data.</text>
</comment>
<reference evidence="18" key="2">
    <citation type="submission" date="2021-04" db="EMBL/GenBank/DDBJ databases">
        <authorList>
            <person name="Gilroy R."/>
        </authorList>
    </citation>
    <scope>NUCLEOTIDE SEQUENCE</scope>
    <source>
        <strain evidence="18">14324</strain>
    </source>
</reference>
<evidence type="ECO:0000256" key="17">
    <source>
        <dbReference type="SAM" id="Phobius"/>
    </source>
</evidence>
<name>A0A9D2DUF0_9FIRM</name>
<evidence type="ECO:0000256" key="10">
    <source>
        <dbReference type="ARBA" id="ARBA00022989"/>
    </source>
</evidence>
<evidence type="ECO:0000256" key="2">
    <source>
        <dbReference type="ARBA" id="ARBA00010621"/>
    </source>
</evidence>
<keyword evidence="12" id="KW-0046">Antibiotic resistance</keyword>
<dbReference type="InterPro" id="IPR003824">
    <property type="entry name" value="UppP"/>
</dbReference>
<dbReference type="GO" id="GO:0005886">
    <property type="term" value="C:plasma membrane"/>
    <property type="evidence" value="ECO:0007669"/>
    <property type="project" value="UniProtKB-SubCell"/>
</dbReference>
<feature type="transmembrane region" description="Helical" evidence="17">
    <location>
        <begin position="6"/>
        <end position="29"/>
    </location>
</feature>
<proteinExistence type="inferred from homology"/>
<feature type="transmembrane region" description="Helical" evidence="17">
    <location>
        <begin position="132"/>
        <end position="154"/>
    </location>
</feature>
<dbReference type="GO" id="GO:0071555">
    <property type="term" value="P:cell wall organization"/>
    <property type="evidence" value="ECO:0007669"/>
    <property type="project" value="UniProtKB-KW"/>
</dbReference>
<evidence type="ECO:0000256" key="1">
    <source>
        <dbReference type="ARBA" id="ARBA00004651"/>
    </source>
</evidence>
<evidence type="ECO:0000256" key="12">
    <source>
        <dbReference type="ARBA" id="ARBA00023251"/>
    </source>
</evidence>
<dbReference type="GO" id="GO:0009252">
    <property type="term" value="P:peptidoglycan biosynthetic process"/>
    <property type="evidence" value="ECO:0007669"/>
    <property type="project" value="UniProtKB-KW"/>
</dbReference>
<keyword evidence="13" id="KW-0961">Cell wall biogenesis/degradation</keyword>
<feature type="non-terminal residue" evidence="18">
    <location>
        <position position="165"/>
    </location>
</feature>
<feature type="transmembrane region" description="Helical" evidence="17">
    <location>
        <begin position="41"/>
        <end position="61"/>
    </location>
</feature>
<evidence type="ECO:0000256" key="15">
    <source>
        <dbReference type="ARBA" id="ARBA00032932"/>
    </source>
</evidence>
<organism evidence="18 19">
    <name type="scientific">Candidatus Blautia faecigallinarum</name>
    <dbReference type="NCBI Taxonomy" id="2838488"/>
    <lineage>
        <taxon>Bacteria</taxon>
        <taxon>Bacillati</taxon>
        <taxon>Bacillota</taxon>
        <taxon>Clostridia</taxon>
        <taxon>Lachnospirales</taxon>
        <taxon>Lachnospiraceae</taxon>
        <taxon>Blautia</taxon>
    </lineage>
</organism>
<evidence type="ECO:0000256" key="11">
    <source>
        <dbReference type="ARBA" id="ARBA00023136"/>
    </source>
</evidence>
<accession>A0A9D2DUF0</accession>